<keyword evidence="1" id="KW-0238">DNA-binding</keyword>
<dbReference type="Pfam" id="PF13411">
    <property type="entry name" value="MerR_1"/>
    <property type="match status" value="1"/>
</dbReference>
<dbReference type="PROSITE" id="PS00552">
    <property type="entry name" value="HTH_MERR_1"/>
    <property type="match status" value="1"/>
</dbReference>
<feature type="domain" description="HTH merR-type" evidence="2">
    <location>
        <begin position="1"/>
        <end position="59"/>
    </location>
</feature>
<accession>A0A917S8V3</accession>
<dbReference type="Proteomes" id="UP000654670">
    <property type="component" value="Unassembled WGS sequence"/>
</dbReference>
<dbReference type="Gene3D" id="1.10.1660.10">
    <property type="match status" value="1"/>
</dbReference>
<dbReference type="GO" id="GO:0003700">
    <property type="term" value="F:DNA-binding transcription factor activity"/>
    <property type="evidence" value="ECO:0007669"/>
    <property type="project" value="InterPro"/>
</dbReference>
<dbReference type="SMART" id="SM00422">
    <property type="entry name" value="HTH_MERR"/>
    <property type="match status" value="1"/>
</dbReference>
<name>A0A917S8V3_9BACL</name>
<dbReference type="InterPro" id="IPR000551">
    <property type="entry name" value="MerR-type_HTH_dom"/>
</dbReference>
<evidence type="ECO:0000259" key="2">
    <source>
        <dbReference type="PROSITE" id="PS50937"/>
    </source>
</evidence>
<protein>
    <recommendedName>
        <fullName evidence="2">HTH merR-type domain-containing protein</fullName>
    </recommendedName>
</protein>
<dbReference type="GO" id="GO:0003677">
    <property type="term" value="F:DNA binding"/>
    <property type="evidence" value="ECO:0007669"/>
    <property type="project" value="UniProtKB-KW"/>
</dbReference>
<reference evidence="3" key="2">
    <citation type="submission" date="2020-09" db="EMBL/GenBank/DDBJ databases">
        <authorList>
            <person name="Sun Q."/>
            <person name="Ohkuma M."/>
        </authorList>
    </citation>
    <scope>NUCLEOTIDE SEQUENCE</scope>
    <source>
        <strain evidence="3">JCM 15325</strain>
    </source>
</reference>
<dbReference type="EMBL" id="BMOK01000014">
    <property type="protein sequence ID" value="GGL61891.1"/>
    <property type="molecule type" value="Genomic_DNA"/>
</dbReference>
<reference evidence="3" key="1">
    <citation type="journal article" date="2014" name="Int. J. Syst. Evol. Microbiol.">
        <title>Complete genome sequence of Corynebacterium casei LMG S-19264T (=DSM 44701T), isolated from a smear-ripened cheese.</title>
        <authorList>
            <consortium name="US DOE Joint Genome Institute (JGI-PGF)"/>
            <person name="Walter F."/>
            <person name="Albersmeier A."/>
            <person name="Kalinowski J."/>
            <person name="Ruckert C."/>
        </authorList>
    </citation>
    <scope>NUCLEOTIDE SEQUENCE</scope>
    <source>
        <strain evidence="3">JCM 15325</strain>
    </source>
</reference>
<organism evidence="3 4">
    <name type="scientific">Sporolactobacillus putidus</name>
    <dbReference type="NCBI Taxonomy" id="492735"/>
    <lineage>
        <taxon>Bacteria</taxon>
        <taxon>Bacillati</taxon>
        <taxon>Bacillota</taxon>
        <taxon>Bacilli</taxon>
        <taxon>Bacillales</taxon>
        <taxon>Sporolactobacillaceae</taxon>
        <taxon>Sporolactobacillus</taxon>
    </lineage>
</organism>
<dbReference type="PANTHER" id="PTHR30204:SF98">
    <property type="entry name" value="HTH-TYPE TRANSCRIPTIONAL REGULATOR ADHR"/>
    <property type="match status" value="1"/>
</dbReference>
<evidence type="ECO:0000313" key="3">
    <source>
        <dbReference type="EMBL" id="GGL61891.1"/>
    </source>
</evidence>
<evidence type="ECO:0000313" key="4">
    <source>
        <dbReference type="Proteomes" id="UP000654670"/>
    </source>
</evidence>
<comment type="caution">
    <text evidence="3">The sequence shown here is derived from an EMBL/GenBank/DDBJ whole genome shotgun (WGS) entry which is preliminary data.</text>
</comment>
<dbReference type="AlphaFoldDB" id="A0A917S8V3"/>
<dbReference type="SUPFAM" id="SSF46955">
    <property type="entry name" value="Putative DNA-binding domain"/>
    <property type="match status" value="1"/>
</dbReference>
<keyword evidence="4" id="KW-1185">Reference proteome</keyword>
<gene>
    <name evidence="3" type="ORF">GCM10007968_27350</name>
</gene>
<sequence>MRIAALSKRLNISSYTLRYYEKIGIIQNIKRDGNGQREFTENDVKWLEFVVRLKRMQMPKVKRMNPFDLSSGL</sequence>
<dbReference type="PROSITE" id="PS50937">
    <property type="entry name" value="HTH_MERR_2"/>
    <property type="match status" value="1"/>
</dbReference>
<proteinExistence type="predicted"/>
<dbReference type="InterPro" id="IPR009061">
    <property type="entry name" value="DNA-bd_dom_put_sf"/>
</dbReference>
<dbReference type="PANTHER" id="PTHR30204">
    <property type="entry name" value="REDOX-CYCLING DRUG-SENSING TRANSCRIPTIONAL ACTIVATOR SOXR"/>
    <property type="match status" value="1"/>
</dbReference>
<evidence type="ECO:0000256" key="1">
    <source>
        <dbReference type="ARBA" id="ARBA00023125"/>
    </source>
</evidence>
<dbReference type="InterPro" id="IPR047057">
    <property type="entry name" value="MerR_fam"/>
</dbReference>
<dbReference type="RefSeq" id="WP_188804314.1">
    <property type="nucleotide sequence ID" value="NZ_BMOK01000014.1"/>
</dbReference>